<sequence>MSFKYITEILGWTSVIFYISITIFNSMKLTRYAVYGSAINDILWAILMGWWPKVILNISVASLNTYRYIKDFTTASQVVILGMGGVMASGILYITYFAVVAFIADPTLPVALQFADLGVILIALYMTTLSNYRKLMLLSGFIGMAAYFGNAQMMIIKLLVIGMMIYKLFFDKSNETIETTTA</sequence>
<gene>
    <name evidence="2" type="ORF">BTN50_1711</name>
</gene>
<name>A0A291BAX5_9GAMM</name>
<dbReference type="EMBL" id="CP020661">
    <property type="protein sequence ID" value="ATF10147.1"/>
    <property type="molecule type" value="Genomic_DNA"/>
</dbReference>
<proteinExistence type="predicted"/>
<reference evidence="3" key="1">
    <citation type="submission" date="2017-04" db="EMBL/GenBank/DDBJ databases">
        <title>Genome evolution of the luminous symbionts of deep sea anglerfish.</title>
        <authorList>
            <person name="Hendry T.A."/>
        </authorList>
    </citation>
    <scope>NUCLEOTIDE SEQUENCE [LARGE SCALE GENOMIC DNA]</scope>
    <source>
        <plasmid evidence="3">pcc1</plasmid>
    </source>
</reference>
<evidence type="ECO:0008006" key="4">
    <source>
        <dbReference type="Google" id="ProtNLM"/>
    </source>
</evidence>
<accession>A0A291BAX5</accession>
<keyword evidence="2" id="KW-0614">Plasmid</keyword>
<dbReference type="KEGG" id="elux:BTN50_1711"/>
<evidence type="ECO:0000256" key="1">
    <source>
        <dbReference type="SAM" id="Phobius"/>
    </source>
</evidence>
<dbReference type="Proteomes" id="UP000218160">
    <property type="component" value="Plasmid pCC1"/>
</dbReference>
<protein>
    <recommendedName>
        <fullName evidence="4">Phosphopyruvate hydratase</fullName>
    </recommendedName>
</protein>
<keyword evidence="3" id="KW-1185">Reference proteome</keyword>
<feature type="transmembrane region" description="Helical" evidence="1">
    <location>
        <begin position="141"/>
        <end position="166"/>
    </location>
</feature>
<keyword evidence="1" id="KW-0472">Membrane</keyword>
<dbReference type="AlphaFoldDB" id="A0A291BAX5"/>
<feature type="transmembrane region" description="Helical" evidence="1">
    <location>
        <begin position="110"/>
        <end position="129"/>
    </location>
</feature>
<dbReference type="OrthoDB" id="5916560at2"/>
<evidence type="ECO:0000313" key="3">
    <source>
        <dbReference type="Proteomes" id="UP000218160"/>
    </source>
</evidence>
<feature type="transmembrane region" description="Helical" evidence="1">
    <location>
        <begin position="42"/>
        <end position="66"/>
    </location>
</feature>
<keyword evidence="1" id="KW-1133">Transmembrane helix</keyword>
<feature type="transmembrane region" description="Helical" evidence="1">
    <location>
        <begin position="9"/>
        <end position="27"/>
    </location>
</feature>
<geneLocation type="plasmid" evidence="3">
    <name>pcc1</name>
</geneLocation>
<evidence type="ECO:0000313" key="2">
    <source>
        <dbReference type="EMBL" id="ATF10147.1"/>
    </source>
</evidence>
<keyword evidence="1" id="KW-0812">Transmembrane</keyword>
<feature type="transmembrane region" description="Helical" evidence="1">
    <location>
        <begin position="78"/>
        <end position="104"/>
    </location>
</feature>
<dbReference type="RefSeq" id="WP_096619628.1">
    <property type="nucleotide sequence ID" value="NZ_CP020661.1"/>
</dbReference>
<organism evidence="2 3">
    <name type="scientific">Candidatus Enterovibrio altilux</name>
    <dbReference type="NCBI Taxonomy" id="1927128"/>
    <lineage>
        <taxon>Bacteria</taxon>
        <taxon>Pseudomonadati</taxon>
        <taxon>Pseudomonadota</taxon>
        <taxon>Gammaproteobacteria</taxon>
        <taxon>Vibrionales</taxon>
        <taxon>Vibrionaceae</taxon>
        <taxon>Enterovibrio</taxon>
    </lineage>
</organism>